<dbReference type="InterPro" id="IPR050155">
    <property type="entry name" value="HAD-like_hydrolase_sf"/>
</dbReference>
<dbReference type="NCBIfam" id="TIGR01549">
    <property type="entry name" value="HAD-SF-IA-v1"/>
    <property type="match status" value="1"/>
</dbReference>
<dbReference type="InterPro" id="IPR036412">
    <property type="entry name" value="HAD-like_sf"/>
</dbReference>
<keyword evidence="1" id="KW-0378">Hydrolase</keyword>
<evidence type="ECO:0000313" key="2">
    <source>
        <dbReference type="Proteomes" id="UP001431199"/>
    </source>
</evidence>
<dbReference type="Gene3D" id="3.40.50.1000">
    <property type="entry name" value="HAD superfamily/HAD-like"/>
    <property type="match status" value="1"/>
</dbReference>
<dbReference type="EMBL" id="JAODBU010000002">
    <property type="protein sequence ID" value="MCT7397544.1"/>
    <property type="molecule type" value="Genomic_DNA"/>
</dbReference>
<dbReference type="SUPFAM" id="SSF56784">
    <property type="entry name" value="HAD-like"/>
    <property type="match status" value="1"/>
</dbReference>
<dbReference type="InterPro" id="IPR023198">
    <property type="entry name" value="PGP-like_dom2"/>
</dbReference>
<reference evidence="1" key="1">
    <citation type="submission" date="2022-09" db="EMBL/GenBank/DDBJ databases">
        <title>Eubacterium sp. LFL-14 isolated from human feces.</title>
        <authorList>
            <person name="Liu F."/>
        </authorList>
    </citation>
    <scope>NUCLEOTIDE SEQUENCE</scope>
    <source>
        <strain evidence="1">LFL-14</strain>
    </source>
</reference>
<comment type="caution">
    <text evidence="1">The sequence shown here is derived from an EMBL/GenBank/DDBJ whole genome shotgun (WGS) entry which is preliminary data.</text>
</comment>
<evidence type="ECO:0000313" key="1">
    <source>
        <dbReference type="EMBL" id="MCT7397544.1"/>
    </source>
</evidence>
<dbReference type="Gene3D" id="1.10.150.240">
    <property type="entry name" value="Putative phosphatase, domain 2"/>
    <property type="match status" value="1"/>
</dbReference>
<name>A0ABT2LW81_9FIRM</name>
<dbReference type="PRINTS" id="PR00413">
    <property type="entry name" value="HADHALOGNASE"/>
</dbReference>
<dbReference type="Proteomes" id="UP001431199">
    <property type="component" value="Unassembled WGS sequence"/>
</dbReference>
<dbReference type="InterPro" id="IPR006439">
    <property type="entry name" value="HAD-SF_hydro_IA"/>
</dbReference>
<gene>
    <name evidence="1" type="ORF">N5B56_00410</name>
</gene>
<dbReference type="PANTHER" id="PTHR43434">
    <property type="entry name" value="PHOSPHOGLYCOLATE PHOSPHATASE"/>
    <property type="match status" value="1"/>
</dbReference>
<keyword evidence="2" id="KW-1185">Reference proteome</keyword>
<dbReference type="PANTHER" id="PTHR43434:SF20">
    <property type="entry name" value="5'-NUCLEOTIDASE"/>
    <property type="match status" value="1"/>
</dbReference>
<protein>
    <submittedName>
        <fullName evidence="1">HAD-IA family hydrolase</fullName>
    </submittedName>
</protein>
<dbReference type="InterPro" id="IPR023214">
    <property type="entry name" value="HAD_sf"/>
</dbReference>
<dbReference type="InterPro" id="IPR041492">
    <property type="entry name" value="HAD_2"/>
</dbReference>
<sequence>MSKYNIMIFDLDGTLSNSKEGITKSVQYALKSVGIEEENLDSLEHFIGPPLIDEFVRSYGMTVEEAAHLKEVYRERYLPIGIYETTIYPGTKEMLSSLKKAGKKLAIATSKPLEMAIEVLKYLEIYEYFDYVMGAETKGNRQSKEAVLNVLIEESGLHINNDNAVMIGDTCFDVDGAKKVGLDTIGVSYGFGNSKEMLEHGAIAIVDSAKELEEYLLS</sequence>
<accession>A0ABT2LW81</accession>
<dbReference type="GO" id="GO:0016787">
    <property type="term" value="F:hydrolase activity"/>
    <property type="evidence" value="ECO:0007669"/>
    <property type="project" value="UniProtKB-KW"/>
</dbReference>
<dbReference type="RefSeq" id="WP_022087843.1">
    <property type="nucleotide sequence ID" value="NZ_JAODBU010000002.1"/>
</dbReference>
<dbReference type="Pfam" id="PF13419">
    <property type="entry name" value="HAD_2"/>
    <property type="match status" value="1"/>
</dbReference>
<organism evidence="1 2">
    <name type="scientific">Eubacterium album</name>
    <dbReference type="NCBI Taxonomy" id="2978477"/>
    <lineage>
        <taxon>Bacteria</taxon>
        <taxon>Bacillati</taxon>
        <taxon>Bacillota</taxon>
        <taxon>Clostridia</taxon>
        <taxon>Eubacteriales</taxon>
        <taxon>Eubacteriaceae</taxon>
        <taxon>Eubacterium</taxon>
    </lineage>
</organism>
<proteinExistence type="predicted"/>